<dbReference type="AlphaFoldDB" id="A0A8C8RI77"/>
<keyword evidence="7" id="KW-1185">Reference proteome</keyword>
<dbReference type="PANTHER" id="PTHR14150:SF12">
    <property type="entry name" value="U3 SMALL NUCLEOLAR RNA-ASSOCIATED PROTEIN 14 HOMOLOG A"/>
    <property type="match status" value="1"/>
</dbReference>
<feature type="region of interest" description="Disordered" evidence="5">
    <location>
        <begin position="1"/>
        <end position="28"/>
    </location>
</feature>
<reference evidence="6" key="2">
    <citation type="submission" date="2025-09" db="UniProtKB">
        <authorList>
            <consortium name="Ensembl"/>
        </authorList>
    </citation>
    <scope>IDENTIFICATION</scope>
</reference>
<organism evidence="6 7">
    <name type="scientific">Pelusios castaneus</name>
    <name type="common">West African mud turtle</name>
    <dbReference type="NCBI Taxonomy" id="367368"/>
    <lineage>
        <taxon>Eukaryota</taxon>
        <taxon>Metazoa</taxon>
        <taxon>Chordata</taxon>
        <taxon>Craniata</taxon>
        <taxon>Vertebrata</taxon>
        <taxon>Euteleostomi</taxon>
        <taxon>Archelosauria</taxon>
        <taxon>Testudinata</taxon>
        <taxon>Testudines</taxon>
        <taxon>Pleurodira</taxon>
        <taxon>Pelomedusidae</taxon>
        <taxon>Pelusios</taxon>
    </lineage>
</organism>
<dbReference type="GO" id="GO:0006364">
    <property type="term" value="P:rRNA processing"/>
    <property type="evidence" value="ECO:0007669"/>
    <property type="project" value="InterPro"/>
</dbReference>
<evidence type="ECO:0000313" key="6">
    <source>
        <dbReference type="Ensembl" id="ENSPCEP00000005885.1"/>
    </source>
</evidence>
<proteinExistence type="inferred from homology"/>
<accession>A0A8C8RI77</accession>
<feature type="compositionally biased region" description="Basic and acidic residues" evidence="5">
    <location>
        <begin position="1"/>
        <end position="11"/>
    </location>
</feature>
<dbReference type="Ensembl" id="ENSPCET00000006105.1">
    <property type="protein sequence ID" value="ENSPCEP00000005885.1"/>
    <property type="gene ID" value="ENSPCEG00000004786.1"/>
</dbReference>
<comment type="subcellular location">
    <subcellularLocation>
        <location evidence="1">Nucleus</location>
        <location evidence="1">Nucleolus</location>
    </subcellularLocation>
</comment>
<evidence type="ECO:0000256" key="5">
    <source>
        <dbReference type="SAM" id="MobiDB-lite"/>
    </source>
</evidence>
<evidence type="ECO:0000256" key="1">
    <source>
        <dbReference type="ARBA" id="ARBA00004604"/>
    </source>
</evidence>
<keyword evidence="4" id="KW-0539">Nucleus</keyword>
<comment type="similarity">
    <text evidence="2">Belongs to the UTP14 family.</text>
</comment>
<reference evidence="6" key="1">
    <citation type="submission" date="2025-08" db="UniProtKB">
        <authorList>
            <consortium name="Ensembl"/>
        </authorList>
    </citation>
    <scope>IDENTIFICATION</scope>
</reference>
<evidence type="ECO:0000313" key="7">
    <source>
        <dbReference type="Proteomes" id="UP000694393"/>
    </source>
</evidence>
<sequence length="134" mass="15150">MADEDLFRSDHPVSTSEDEGDGNEEWRHRQLLEAVSSLTGRKRRKLAERTEASLQVSEFNLSCEGAGEKVVLPELLGPIRASSSLATLKKQLKRVKQKKSVELPLSKEESERVRRGSGGKRENECVCHPWQGHW</sequence>
<dbReference type="PANTHER" id="PTHR14150">
    <property type="entry name" value="U3 SMALL NUCLEOLAR RNA-ASSOCIATED PROTEIN 14"/>
    <property type="match status" value="1"/>
</dbReference>
<evidence type="ECO:0000256" key="2">
    <source>
        <dbReference type="ARBA" id="ARBA00007774"/>
    </source>
</evidence>
<dbReference type="InterPro" id="IPR006709">
    <property type="entry name" value="SSU_processome_Utp14"/>
</dbReference>
<name>A0A8C8RI77_9SAUR</name>
<feature type="region of interest" description="Disordered" evidence="5">
    <location>
        <begin position="99"/>
        <end position="122"/>
    </location>
</feature>
<dbReference type="Proteomes" id="UP000694393">
    <property type="component" value="Unplaced"/>
</dbReference>
<keyword evidence="3" id="KW-0597">Phosphoprotein</keyword>
<dbReference type="Pfam" id="PF04615">
    <property type="entry name" value="Utp14"/>
    <property type="match status" value="1"/>
</dbReference>
<evidence type="ECO:0000256" key="4">
    <source>
        <dbReference type="ARBA" id="ARBA00023242"/>
    </source>
</evidence>
<evidence type="ECO:0000256" key="3">
    <source>
        <dbReference type="ARBA" id="ARBA00022553"/>
    </source>
</evidence>
<dbReference type="GO" id="GO:0032040">
    <property type="term" value="C:small-subunit processome"/>
    <property type="evidence" value="ECO:0007669"/>
    <property type="project" value="InterPro"/>
</dbReference>
<protein>
    <submittedName>
        <fullName evidence="6">Uncharacterized protein</fullName>
    </submittedName>
</protein>